<accession>A0A4Y1ZDC5</accession>
<comment type="caution">
    <text evidence="1">The sequence shown here is derived from an EMBL/GenBank/DDBJ whole genome shotgun (WGS) entry which is preliminary data.</text>
</comment>
<dbReference type="EMBL" id="BEXB01000019">
    <property type="protein sequence ID" value="GAY76973.1"/>
    <property type="molecule type" value="Genomic_DNA"/>
</dbReference>
<organism evidence="1 2">
    <name type="scientific">Sporolactobacillus inulinus</name>
    <dbReference type="NCBI Taxonomy" id="2078"/>
    <lineage>
        <taxon>Bacteria</taxon>
        <taxon>Bacillati</taxon>
        <taxon>Bacillota</taxon>
        <taxon>Bacilli</taxon>
        <taxon>Bacillales</taxon>
        <taxon>Sporolactobacillaceae</taxon>
        <taxon>Sporolactobacillus</taxon>
    </lineage>
</organism>
<gene>
    <name evidence="1" type="ORF">NBRC111894_2527</name>
</gene>
<evidence type="ECO:0000313" key="1">
    <source>
        <dbReference type="EMBL" id="GAY76973.1"/>
    </source>
</evidence>
<dbReference type="AlphaFoldDB" id="A0A4Y1ZDC5"/>
<protein>
    <submittedName>
        <fullName evidence="1">Uncharacterized protein</fullName>
    </submittedName>
</protein>
<dbReference type="Proteomes" id="UP000319716">
    <property type="component" value="Unassembled WGS sequence"/>
</dbReference>
<sequence length="74" mass="8382">MRPRQASNRSGDSAPKRHESITHGWRLRTGVFCPVFLSIRFLQQSKGCEDARIARGHALLMHAIGAYTKSAWLF</sequence>
<evidence type="ECO:0000313" key="2">
    <source>
        <dbReference type="Proteomes" id="UP000319716"/>
    </source>
</evidence>
<name>A0A4Y1ZDC5_9BACL</name>
<proteinExistence type="predicted"/>
<reference evidence="1 2" key="1">
    <citation type="submission" date="2017-11" db="EMBL/GenBank/DDBJ databases">
        <title>Draft Genome Sequence of Sporolactobacillus inulinus NBRC 111894 Isolated from Koso, a Japanese Sugar-Vegetable Fermented Beverage.</title>
        <authorList>
            <person name="Chiou T.Y."/>
            <person name="Oshima K."/>
            <person name="Suda W."/>
            <person name="Hattori M."/>
            <person name="Takahashi T."/>
        </authorList>
    </citation>
    <scope>NUCLEOTIDE SEQUENCE [LARGE SCALE GENOMIC DNA]</scope>
    <source>
        <strain evidence="1 2">NBRC111894</strain>
    </source>
</reference>